<dbReference type="AlphaFoldDB" id="A0A6L2NZN7"/>
<name>A0A6L2NZN7_TANCI</name>
<proteinExistence type="predicted"/>
<gene>
    <name evidence="2" type="ORF">Tci_063065</name>
</gene>
<accession>A0A6L2NZN7</accession>
<comment type="caution">
    <text evidence="2">The sequence shown here is derived from an EMBL/GenBank/DDBJ whole genome shotgun (WGS) entry which is preliminary data.</text>
</comment>
<keyword evidence="1" id="KW-0175">Coiled coil</keyword>
<evidence type="ECO:0000256" key="1">
    <source>
        <dbReference type="SAM" id="Coils"/>
    </source>
</evidence>
<sequence>MAGVDINTLSMEQYLALSRGNQASGMVKPEIRGNVNFKIKSQFMRELREYTFSENKNEDAYDHIDRAIHGGIIAKIDTDEDVILEEVDAEEDAKVVEKNVDVQGRPKESQAKVRVENLEQDKIAQALEITKLKQRIRRLEKMNKEDASKQGGKIAELDADEDVILEDVAAELKKDVEVPKDAAAGEARKVSSTCLSYRLRTCR</sequence>
<evidence type="ECO:0000313" key="2">
    <source>
        <dbReference type="EMBL" id="GEU91087.1"/>
    </source>
</evidence>
<feature type="coiled-coil region" evidence="1">
    <location>
        <begin position="115"/>
        <end position="149"/>
    </location>
</feature>
<dbReference type="EMBL" id="BKCJ010010330">
    <property type="protein sequence ID" value="GEU91087.1"/>
    <property type="molecule type" value="Genomic_DNA"/>
</dbReference>
<organism evidence="2">
    <name type="scientific">Tanacetum cinerariifolium</name>
    <name type="common">Dalmatian daisy</name>
    <name type="synonym">Chrysanthemum cinerariifolium</name>
    <dbReference type="NCBI Taxonomy" id="118510"/>
    <lineage>
        <taxon>Eukaryota</taxon>
        <taxon>Viridiplantae</taxon>
        <taxon>Streptophyta</taxon>
        <taxon>Embryophyta</taxon>
        <taxon>Tracheophyta</taxon>
        <taxon>Spermatophyta</taxon>
        <taxon>Magnoliopsida</taxon>
        <taxon>eudicotyledons</taxon>
        <taxon>Gunneridae</taxon>
        <taxon>Pentapetalae</taxon>
        <taxon>asterids</taxon>
        <taxon>campanulids</taxon>
        <taxon>Asterales</taxon>
        <taxon>Asteraceae</taxon>
        <taxon>Asteroideae</taxon>
        <taxon>Anthemideae</taxon>
        <taxon>Anthemidinae</taxon>
        <taxon>Tanacetum</taxon>
    </lineage>
</organism>
<protein>
    <submittedName>
        <fullName evidence="2">Uncharacterized protein</fullName>
    </submittedName>
</protein>
<reference evidence="2" key="1">
    <citation type="journal article" date="2019" name="Sci. Rep.">
        <title>Draft genome of Tanacetum cinerariifolium, the natural source of mosquito coil.</title>
        <authorList>
            <person name="Yamashiro T."/>
            <person name="Shiraishi A."/>
            <person name="Satake H."/>
            <person name="Nakayama K."/>
        </authorList>
    </citation>
    <scope>NUCLEOTIDE SEQUENCE</scope>
</reference>